<evidence type="ECO:0000313" key="1">
    <source>
        <dbReference type="EMBL" id="RUQ74640.1"/>
    </source>
</evidence>
<dbReference type="PANTHER" id="PTHR42830">
    <property type="entry name" value="OSMOTICALLY INDUCIBLE FAMILY PROTEIN"/>
    <property type="match status" value="1"/>
</dbReference>
<dbReference type="Proteomes" id="UP000280346">
    <property type="component" value="Unassembled WGS sequence"/>
</dbReference>
<dbReference type="InterPro" id="IPR036102">
    <property type="entry name" value="OsmC/Ohrsf"/>
</dbReference>
<dbReference type="InterPro" id="IPR019904">
    <property type="entry name" value="Peroxiredoxin_OsmC"/>
</dbReference>
<dbReference type="Gene3D" id="3.30.300.20">
    <property type="match status" value="1"/>
</dbReference>
<dbReference type="InterPro" id="IPR052707">
    <property type="entry name" value="OsmC_Ohr_Peroxiredoxin"/>
</dbReference>
<gene>
    <name evidence="1" type="ORF">EJ913_06285</name>
</gene>
<dbReference type="SUPFAM" id="SSF82784">
    <property type="entry name" value="OsmC-like"/>
    <property type="match status" value="1"/>
</dbReference>
<dbReference type="Pfam" id="PF02566">
    <property type="entry name" value="OsmC"/>
    <property type="match status" value="1"/>
</dbReference>
<organism evidence="1 2">
    <name type="scientific">Azospirillum doebereinerae</name>
    <dbReference type="NCBI Taxonomy" id="92933"/>
    <lineage>
        <taxon>Bacteria</taxon>
        <taxon>Pseudomonadati</taxon>
        <taxon>Pseudomonadota</taxon>
        <taxon>Alphaproteobacteria</taxon>
        <taxon>Rhodospirillales</taxon>
        <taxon>Azospirillaceae</taxon>
        <taxon>Azospirillum</taxon>
    </lineage>
</organism>
<dbReference type="GO" id="GO:0006979">
    <property type="term" value="P:response to oxidative stress"/>
    <property type="evidence" value="ECO:0007669"/>
    <property type="project" value="InterPro"/>
</dbReference>
<dbReference type="EMBL" id="RZIJ01000003">
    <property type="protein sequence ID" value="RUQ74640.1"/>
    <property type="molecule type" value="Genomic_DNA"/>
</dbReference>
<dbReference type="OrthoDB" id="9807532at2"/>
<dbReference type="InterPro" id="IPR003718">
    <property type="entry name" value="OsmC/Ohr_fam"/>
</dbReference>
<comment type="caution">
    <text evidence="1">The sequence shown here is derived from an EMBL/GenBank/DDBJ whole genome shotgun (WGS) entry which is preliminary data.</text>
</comment>
<evidence type="ECO:0000313" key="2">
    <source>
        <dbReference type="Proteomes" id="UP000280346"/>
    </source>
</evidence>
<dbReference type="NCBIfam" id="TIGR03562">
    <property type="entry name" value="osmo_induc_OsmC"/>
    <property type="match status" value="1"/>
</dbReference>
<dbReference type="GO" id="GO:0004601">
    <property type="term" value="F:peroxidase activity"/>
    <property type="evidence" value="ECO:0007669"/>
    <property type="project" value="InterPro"/>
</dbReference>
<name>A0A3S0X199_9PROT</name>
<dbReference type="InterPro" id="IPR015946">
    <property type="entry name" value="KH_dom-like_a/b"/>
</dbReference>
<proteinExistence type="predicted"/>
<protein>
    <submittedName>
        <fullName evidence="1">OsmC family peroxiredoxin</fullName>
    </submittedName>
</protein>
<accession>A0A3S0X199</accession>
<keyword evidence="2" id="KW-1185">Reference proteome</keyword>
<dbReference type="RefSeq" id="WP_126995882.1">
    <property type="nucleotide sequence ID" value="NZ_CP173191.1"/>
</dbReference>
<dbReference type="AlphaFoldDB" id="A0A3S0X199"/>
<sequence>MAMRQSDAEWRGDLKSGSGTMRLGSGAFEGAYSFPSRFENGTGTNPEELIAAAHAGCFSMALSAALSQAGHPPTRVHTTAKVHLEKAGAGFAISRIELDCEAEVPGIDAAAFAQQADGAKANCPVSKALAGTEISLTAKLL</sequence>
<reference evidence="1 2" key="1">
    <citation type="submission" date="2018-12" db="EMBL/GenBank/DDBJ databases">
        <authorList>
            <person name="Yang Y."/>
        </authorList>
    </citation>
    <scope>NUCLEOTIDE SEQUENCE [LARGE SCALE GENOMIC DNA]</scope>
    <source>
        <strain evidence="1 2">GSF71</strain>
    </source>
</reference>
<dbReference type="PANTHER" id="PTHR42830:SF1">
    <property type="entry name" value="OSMOTICALLY INDUCIBLE FAMILY PROTEIN"/>
    <property type="match status" value="1"/>
</dbReference>